<name>A0A2A9NHA4_9AGAR</name>
<dbReference type="InterPro" id="IPR002828">
    <property type="entry name" value="SurE-like_Pase/nucleotidase"/>
</dbReference>
<dbReference type="Gene3D" id="3.40.1210.10">
    <property type="entry name" value="Survival protein SurE-like phosphatase/nucleotidase"/>
    <property type="match status" value="1"/>
</dbReference>
<dbReference type="EMBL" id="KZ302005">
    <property type="protein sequence ID" value="PFH50365.1"/>
    <property type="molecule type" value="Genomic_DNA"/>
</dbReference>
<dbReference type="GO" id="GO:0046872">
    <property type="term" value="F:metal ion binding"/>
    <property type="evidence" value="ECO:0007669"/>
    <property type="project" value="UniProtKB-KW"/>
</dbReference>
<evidence type="ECO:0000256" key="1">
    <source>
        <dbReference type="ARBA" id="ARBA00011062"/>
    </source>
</evidence>
<keyword evidence="2" id="KW-0479">Metal-binding</keyword>
<dbReference type="STRING" id="703135.A0A2A9NHA4"/>
<dbReference type="SUPFAM" id="SSF64167">
    <property type="entry name" value="SurE-like"/>
    <property type="match status" value="1"/>
</dbReference>
<keyword evidence="3" id="KW-0378">Hydrolase</keyword>
<evidence type="ECO:0000313" key="6">
    <source>
        <dbReference type="EMBL" id="PFH50365.1"/>
    </source>
</evidence>
<keyword evidence="4" id="KW-0732">Signal</keyword>
<feature type="signal peptide" evidence="4">
    <location>
        <begin position="1"/>
        <end position="24"/>
    </location>
</feature>
<dbReference type="Proteomes" id="UP000242287">
    <property type="component" value="Unassembled WGS sequence"/>
</dbReference>
<evidence type="ECO:0000313" key="7">
    <source>
        <dbReference type="Proteomes" id="UP000242287"/>
    </source>
</evidence>
<feature type="chain" id="PRO_5012043958" description="Survival protein SurE-like phosphatase/nucleotidase domain-containing protein" evidence="4">
    <location>
        <begin position="25"/>
        <end position="313"/>
    </location>
</feature>
<evidence type="ECO:0000256" key="4">
    <source>
        <dbReference type="SAM" id="SignalP"/>
    </source>
</evidence>
<reference evidence="6 7" key="1">
    <citation type="submission" date="2014-02" db="EMBL/GenBank/DDBJ databases">
        <title>Transposable element dynamics among asymbiotic and ectomycorrhizal Amanita fungi.</title>
        <authorList>
            <consortium name="DOE Joint Genome Institute"/>
            <person name="Hess J."/>
            <person name="Skrede I."/>
            <person name="Wolfe B."/>
            <person name="LaButti K."/>
            <person name="Ohm R.A."/>
            <person name="Grigoriev I.V."/>
            <person name="Pringle A."/>
        </authorList>
    </citation>
    <scope>NUCLEOTIDE SEQUENCE [LARGE SCALE GENOMIC DNA]</scope>
    <source>
        <strain evidence="6 7">SKay4041</strain>
    </source>
</reference>
<dbReference type="PANTHER" id="PTHR30457:SF0">
    <property type="entry name" value="PHOSPHATASE, PUTATIVE (AFU_ORTHOLOGUE AFUA_4G01070)-RELATED"/>
    <property type="match status" value="1"/>
</dbReference>
<organism evidence="6 7">
    <name type="scientific">Amanita thiersii Skay4041</name>
    <dbReference type="NCBI Taxonomy" id="703135"/>
    <lineage>
        <taxon>Eukaryota</taxon>
        <taxon>Fungi</taxon>
        <taxon>Dikarya</taxon>
        <taxon>Basidiomycota</taxon>
        <taxon>Agaricomycotina</taxon>
        <taxon>Agaricomycetes</taxon>
        <taxon>Agaricomycetidae</taxon>
        <taxon>Agaricales</taxon>
        <taxon>Pluteineae</taxon>
        <taxon>Amanitaceae</taxon>
        <taxon>Amanita</taxon>
    </lineage>
</organism>
<evidence type="ECO:0000256" key="2">
    <source>
        <dbReference type="ARBA" id="ARBA00022723"/>
    </source>
</evidence>
<feature type="domain" description="Survival protein SurE-like phosphatase/nucleotidase" evidence="5">
    <location>
        <begin position="28"/>
        <end position="234"/>
    </location>
</feature>
<dbReference type="OrthoDB" id="4018688at2759"/>
<dbReference type="AlphaFoldDB" id="A0A2A9NHA4"/>
<protein>
    <recommendedName>
        <fullName evidence="5">Survival protein SurE-like phosphatase/nucleotidase domain-containing protein</fullName>
    </recommendedName>
</protein>
<dbReference type="Pfam" id="PF01975">
    <property type="entry name" value="SurE"/>
    <property type="match status" value="1"/>
</dbReference>
<comment type="similarity">
    <text evidence="1">Belongs to the SurE nucleotidase family.</text>
</comment>
<keyword evidence="7" id="KW-1185">Reference proteome</keyword>
<dbReference type="GO" id="GO:0008252">
    <property type="term" value="F:nucleotidase activity"/>
    <property type="evidence" value="ECO:0007669"/>
    <property type="project" value="InterPro"/>
</dbReference>
<evidence type="ECO:0000259" key="5">
    <source>
        <dbReference type="Pfam" id="PF01975"/>
    </source>
</evidence>
<sequence length="313" mass="32672">MQGSFASLYWFCLLAITYPQLCIGLKLVVTNDDGWAVAQIRAEFNALEAAGFDVVLSAPAINMSGSGSSSAPPTPLVEPCEFDTCPAGSPPEGSDPNDVRINYVNSYPVDAVHYGVQTLAPRFFDSPPDLVVSGANIGHNVGTNIADSGTVNAACHAAHQGIPSIAFSGSGKNGAQVSYTTLTSDPDSLATRTALIYSSLVVLFIDHLLSGPHSPIVPPGTILNINLASTKHCQTAGDFAFILTRIASADDDTPPDIETCGSTKLPTDFTVIQQGCFVTVSVVNATTMADVDASFQGLVLEQLDSLLTCIDSD</sequence>
<dbReference type="InterPro" id="IPR030048">
    <property type="entry name" value="SurE"/>
</dbReference>
<evidence type="ECO:0000256" key="3">
    <source>
        <dbReference type="ARBA" id="ARBA00022801"/>
    </source>
</evidence>
<dbReference type="InterPro" id="IPR036523">
    <property type="entry name" value="SurE-like_sf"/>
</dbReference>
<gene>
    <name evidence="6" type="ORF">AMATHDRAFT_75649</name>
</gene>
<proteinExistence type="inferred from homology"/>
<dbReference type="PANTHER" id="PTHR30457">
    <property type="entry name" value="5'-NUCLEOTIDASE SURE"/>
    <property type="match status" value="1"/>
</dbReference>
<accession>A0A2A9NHA4</accession>